<feature type="domain" description="Peptidase M28" evidence="1">
    <location>
        <begin position="89"/>
        <end position="274"/>
    </location>
</feature>
<keyword evidence="3" id="KW-1185">Reference proteome</keyword>
<dbReference type="GO" id="GO:0006508">
    <property type="term" value="P:proteolysis"/>
    <property type="evidence" value="ECO:0007669"/>
    <property type="project" value="InterPro"/>
</dbReference>
<sequence>MRKILYLFGILLSLNACSPKINNTVVLDDLKELSSDKYEGRKTGTKGNDMAANFIIDKFKKVGLMSYHDNYKQPIEFKNKAGETIKGNNIVGYIKGKTDKVMVISAHYDHLGIKDGKVFNGADDDASGVTAVLAYADYFSKHQPKYTMIFVAFDAEEMGLQGSKYFVAHPPVNLKDIAININMDMIAHNDKNELYACGTFPFPNLKPFITSPNQKPNILFGHDDPKTGREDWTYQSDQGSFYAKNIPFIYFGVEDHKDYHKETDEFQNINQDFFVGAVNSILEVIKNIDKNYIAPNRIREDIIMN</sequence>
<dbReference type="RefSeq" id="WP_068821363.1">
    <property type="nucleotide sequence ID" value="NZ_LWHJ01000011.1"/>
</dbReference>
<gene>
    <name evidence="2" type="ORF">A5893_04285</name>
</gene>
<dbReference type="Pfam" id="PF04389">
    <property type="entry name" value="Peptidase_M28"/>
    <property type="match status" value="1"/>
</dbReference>
<dbReference type="STRING" id="1826909.A5893_04285"/>
<dbReference type="SUPFAM" id="SSF53187">
    <property type="entry name" value="Zn-dependent exopeptidases"/>
    <property type="match status" value="1"/>
</dbReference>
<dbReference type="AlphaFoldDB" id="A0A179DMP4"/>
<dbReference type="OrthoDB" id="9764939at2"/>
<evidence type="ECO:0000313" key="2">
    <source>
        <dbReference type="EMBL" id="OAQ42335.1"/>
    </source>
</evidence>
<reference evidence="2 3" key="1">
    <citation type="submission" date="2016-04" db="EMBL/GenBank/DDBJ databases">
        <authorList>
            <person name="Evans L.H."/>
            <person name="Alamgir A."/>
            <person name="Owens N."/>
            <person name="Weber N.D."/>
            <person name="Virtaneva K."/>
            <person name="Barbian K."/>
            <person name="Babar A."/>
            <person name="Rosenke K."/>
        </authorList>
    </citation>
    <scope>NUCLEOTIDE SEQUENCE [LARGE SCALE GENOMIC DNA]</scope>
    <source>
        <strain evidence="2 3">CCM 8644</strain>
    </source>
</reference>
<dbReference type="PANTHER" id="PTHR12147:SF26">
    <property type="entry name" value="PEPTIDASE M28 DOMAIN-CONTAINING PROTEIN"/>
    <property type="match status" value="1"/>
</dbReference>
<dbReference type="InterPro" id="IPR045175">
    <property type="entry name" value="M28_fam"/>
</dbReference>
<dbReference type="EMBL" id="LWHJ01000011">
    <property type="protein sequence ID" value="OAQ42335.1"/>
    <property type="molecule type" value="Genomic_DNA"/>
</dbReference>
<dbReference type="PANTHER" id="PTHR12147">
    <property type="entry name" value="METALLOPEPTIDASE M28 FAMILY MEMBER"/>
    <property type="match status" value="1"/>
</dbReference>
<proteinExistence type="predicted"/>
<evidence type="ECO:0000259" key="1">
    <source>
        <dbReference type="Pfam" id="PF04389"/>
    </source>
</evidence>
<dbReference type="InterPro" id="IPR007484">
    <property type="entry name" value="Peptidase_M28"/>
</dbReference>
<dbReference type="Gene3D" id="3.40.630.10">
    <property type="entry name" value="Zn peptidases"/>
    <property type="match status" value="1"/>
</dbReference>
<organism evidence="2 3">
    <name type="scientific">Pedobacter psychrophilus</name>
    <dbReference type="NCBI Taxonomy" id="1826909"/>
    <lineage>
        <taxon>Bacteria</taxon>
        <taxon>Pseudomonadati</taxon>
        <taxon>Bacteroidota</taxon>
        <taxon>Sphingobacteriia</taxon>
        <taxon>Sphingobacteriales</taxon>
        <taxon>Sphingobacteriaceae</taxon>
        <taxon>Pedobacter</taxon>
    </lineage>
</organism>
<dbReference type="Proteomes" id="UP000078459">
    <property type="component" value="Unassembled WGS sequence"/>
</dbReference>
<accession>A0A179DMP4</accession>
<protein>
    <submittedName>
        <fullName evidence="2">Peptidase M20</fullName>
    </submittedName>
</protein>
<dbReference type="GO" id="GO:0008235">
    <property type="term" value="F:metalloexopeptidase activity"/>
    <property type="evidence" value="ECO:0007669"/>
    <property type="project" value="InterPro"/>
</dbReference>
<reference evidence="2 3" key="2">
    <citation type="submission" date="2016-06" db="EMBL/GenBank/DDBJ databases">
        <title>Pedobacter psychrophilus sp. nov., isolated from Antarctic fragmentary rock.</title>
        <authorList>
            <person name="Svec P."/>
        </authorList>
    </citation>
    <scope>NUCLEOTIDE SEQUENCE [LARGE SCALE GENOMIC DNA]</scope>
    <source>
        <strain evidence="2 3">CCM 8644</strain>
    </source>
</reference>
<name>A0A179DMP4_9SPHI</name>
<evidence type="ECO:0000313" key="3">
    <source>
        <dbReference type="Proteomes" id="UP000078459"/>
    </source>
</evidence>
<comment type="caution">
    <text evidence="2">The sequence shown here is derived from an EMBL/GenBank/DDBJ whole genome shotgun (WGS) entry which is preliminary data.</text>
</comment>